<proteinExistence type="predicted"/>
<evidence type="ECO:0000313" key="3">
    <source>
        <dbReference type="EMBL" id="PIR84637.1"/>
    </source>
</evidence>
<name>A0A2H0UE28_9BACT</name>
<keyword evidence="1" id="KW-0472">Membrane</keyword>
<organism evidence="3 4">
    <name type="scientific">Candidatus Kaiserbacteria bacterium CG10_big_fil_rev_8_21_14_0_10_47_16</name>
    <dbReference type="NCBI Taxonomy" id="1974608"/>
    <lineage>
        <taxon>Bacteria</taxon>
        <taxon>Candidatus Kaiseribacteriota</taxon>
    </lineage>
</organism>
<evidence type="ECO:0008006" key="5">
    <source>
        <dbReference type="Google" id="ProtNLM"/>
    </source>
</evidence>
<feature type="chain" id="PRO_5013836624" description="Alpha-galactosidase NEW3 domain-containing protein" evidence="2">
    <location>
        <begin position="25"/>
        <end position="446"/>
    </location>
</feature>
<dbReference type="Proteomes" id="UP000229344">
    <property type="component" value="Unassembled WGS sequence"/>
</dbReference>
<sequence length="446" mass="47844">MKAIIRNIVIVPVLALSLITPALAQTTTPTENAPEAPKGLPACGAWYQSNKTPIALTASAESVAAGETVSFSGTLTNEAPYAIADMNVYVKVFRDRTPGARDVNGPDVVDWFHAVSDISLKAGESRWVTISWKVPTGAQPGRYTLGTYVTGSDQFDLQGLTFSDDAVGNITNFTVTGDDNGALVFDKTSVTVAGQPFYFATFPPVVLATSSVVITADIANSMEDTVRGTVTWKLYSWDGISEDRLIEESHDDITLPTKSKAALTYTVTDTAHSVYYLVGDVVAENGTRSVIGARFLRNGVDEPRFSAAGSDYPLVGGESKLFVCAQNAGNRIAKDVVFSVLVVPHGVRSLFGPVAEATYEGGFPPSALALPLQAQKSATSFDVIARLTQNGTVIDSITIPYSCSALGTPCNILDTWYLLYVALILVLLIALALYIRTRRRKKRMYT</sequence>
<keyword evidence="2" id="KW-0732">Signal</keyword>
<keyword evidence="1" id="KW-0812">Transmembrane</keyword>
<evidence type="ECO:0000256" key="2">
    <source>
        <dbReference type="SAM" id="SignalP"/>
    </source>
</evidence>
<dbReference type="EMBL" id="PFBI01000006">
    <property type="protein sequence ID" value="PIR84637.1"/>
    <property type="molecule type" value="Genomic_DNA"/>
</dbReference>
<dbReference type="AlphaFoldDB" id="A0A2H0UE28"/>
<accession>A0A2H0UE28</accession>
<reference evidence="4" key="1">
    <citation type="submission" date="2017-09" db="EMBL/GenBank/DDBJ databases">
        <title>Depth-based differentiation of microbial function through sediment-hosted aquifers and enrichment of novel symbionts in the deep terrestrial subsurface.</title>
        <authorList>
            <person name="Probst A.J."/>
            <person name="Ladd B."/>
            <person name="Jarett J.K."/>
            <person name="Geller-Mcgrath D.E."/>
            <person name="Sieber C.M.K."/>
            <person name="Emerson J.B."/>
            <person name="Anantharaman K."/>
            <person name="Thomas B.C."/>
            <person name="Malmstrom R."/>
            <person name="Stieglmeier M."/>
            <person name="Klingl A."/>
            <person name="Woyke T."/>
            <person name="Ryan C.M."/>
            <person name="Banfield J.F."/>
        </authorList>
    </citation>
    <scope>NUCLEOTIDE SEQUENCE [LARGE SCALE GENOMIC DNA]</scope>
</reference>
<evidence type="ECO:0000313" key="4">
    <source>
        <dbReference type="Proteomes" id="UP000229344"/>
    </source>
</evidence>
<dbReference type="Gene3D" id="2.60.40.10">
    <property type="entry name" value="Immunoglobulins"/>
    <property type="match status" value="1"/>
</dbReference>
<evidence type="ECO:0000256" key="1">
    <source>
        <dbReference type="SAM" id="Phobius"/>
    </source>
</evidence>
<dbReference type="InterPro" id="IPR013783">
    <property type="entry name" value="Ig-like_fold"/>
</dbReference>
<protein>
    <recommendedName>
        <fullName evidence="5">Alpha-galactosidase NEW3 domain-containing protein</fullName>
    </recommendedName>
</protein>
<comment type="caution">
    <text evidence="3">The sequence shown here is derived from an EMBL/GenBank/DDBJ whole genome shotgun (WGS) entry which is preliminary data.</text>
</comment>
<feature type="transmembrane region" description="Helical" evidence="1">
    <location>
        <begin position="416"/>
        <end position="435"/>
    </location>
</feature>
<feature type="signal peptide" evidence="2">
    <location>
        <begin position="1"/>
        <end position="24"/>
    </location>
</feature>
<gene>
    <name evidence="3" type="ORF">COU16_03635</name>
</gene>
<keyword evidence="1" id="KW-1133">Transmembrane helix</keyword>